<dbReference type="Gene3D" id="3.40.50.2020">
    <property type="match status" value="1"/>
</dbReference>
<protein>
    <recommendedName>
        <fullName evidence="3">Phosphoribosyltransferase domain-containing protein</fullName>
    </recommendedName>
</protein>
<proteinExistence type="predicted"/>
<name>A0A382Q660_9ZZZZ</name>
<evidence type="ECO:0000259" key="3">
    <source>
        <dbReference type="Pfam" id="PF00156"/>
    </source>
</evidence>
<accession>A0A382Q660</accession>
<dbReference type="CDD" id="cd06223">
    <property type="entry name" value="PRTases_typeI"/>
    <property type="match status" value="1"/>
</dbReference>
<organism evidence="4">
    <name type="scientific">marine metagenome</name>
    <dbReference type="NCBI Taxonomy" id="408172"/>
    <lineage>
        <taxon>unclassified sequences</taxon>
        <taxon>metagenomes</taxon>
        <taxon>ecological metagenomes</taxon>
    </lineage>
</organism>
<dbReference type="PANTHER" id="PTHR43363">
    <property type="entry name" value="HYPOXANTHINE PHOSPHORIBOSYLTRANSFERASE"/>
    <property type="match status" value="1"/>
</dbReference>
<dbReference type="InterPro" id="IPR029057">
    <property type="entry name" value="PRTase-like"/>
</dbReference>
<gene>
    <name evidence="4" type="ORF">METZ01_LOCUS333760</name>
</gene>
<keyword evidence="1" id="KW-0328">Glycosyltransferase</keyword>
<dbReference type="AlphaFoldDB" id="A0A382Q660"/>
<sequence length="177" mass="20492">MTRKRRISHKEYLEGIEKLAIMIDKSGFKPSHIISIARGGLRVGDVLSRLFRVRSSYLGVESYEVAEKGKVSDKQKDEVIFSRDISSTTQDYGNNILICDDLVDSGDSLIYTKKFLLNYKPFKGKNINFKTAVLHQKPASKITPDYVVEKMLTNDWLIYYYEEYELISISDLKKKYK</sequence>
<dbReference type="Pfam" id="PF00156">
    <property type="entry name" value="Pribosyltran"/>
    <property type="match status" value="1"/>
</dbReference>
<evidence type="ECO:0000313" key="4">
    <source>
        <dbReference type="EMBL" id="SVC80906.1"/>
    </source>
</evidence>
<dbReference type="EMBL" id="UINC01112163">
    <property type="protein sequence ID" value="SVC80906.1"/>
    <property type="molecule type" value="Genomic_DNA"/>
</dbReference>
<dbReference type="GO" id="GO:0016757">
    <property type="term" value="F:glycosyltransferase activity"/>
    <property type="evidence" value="ECO:0007669"/>
    <property type="project" value="UniProtKB-KW"/>
</dbReference>
<dbReference type="InterPro" id="IPR000836">
    <property type="entry name" value="PRTase_dom"/>
</dbReference>
<keyword evidence="2" id="KW-0808">Transferase</keyword>
<reference evidence="4" key="1">
    <citation type="submission" date="2018-05" db="EMBL/GenBank/DDBJ databases">
        <authorList>
            <person name="Lanie J.A."/>
            <person name="Ng W.-L."/>
            <person name="Kazmierczak K.M."/>
            <person name="Andrzejewski T.M."/>
            <person name="Davidsen T.M."/>
            <person name="Wayne K.J."/>
            <person name="Tettelin H."/>
            <person name="Glass J.I."/>
            <person name="Rusch D."/>
            <person name="Podicherti R."/>
            <person name="Tsui H.-C.T."/>
            <person name="Winkler M.E."/>
        </authorList>
    </citation>
    <scope>NUCLEOTIDE SEQUENCE</scope>
</reference>
<dbReference type="SUPFAM" id="SSF53271">
    <property type="entry name" value="PRTase-like"/>
    <property type="match status" value="1"/>
</dbReference>
<evidence type="ECO:0000256" key="1">
    <source>
        <dbReference type="ARBA" id="ARBA00022676"/>
    </source>
</evidence>
<dbReference type="PANTHER" id="PTHR43363:SF1">
    <property type="entry name" value="HYPOXANTHINE-GUANINE PHOSPHORIBOSYLTRANSFERASE"/>
    <property type="match status" value="1"/>
</dbReference>
<evidence type="ECO:0000256" key="2">
    <source>
        <dbReference type="ARBA" id="ARBA00022679"/>
    </source>
</evidence>
<feature type="domain" description="Phosphoribosyltransferase" evidence="3">
    <location>
        <begin position="11"/>
        <end position="154"/>
    </location>
</feature>